<dbReference type="AlphaFoldDB" id="A0A6S6SG74"/>
<keyword evidence="1" id="KW-0812">Transmembrane</keyword>
<gene>
    <name evidence="2" type="ORF">HELGO_WM30643</name>
</gene>
<keyword evidence="1" id="KW-0472">Membrane</keyword>
<evidence type="ECO:0000256" key="1">
    <source>
        <dbReference type="SAM" id="Phobius"/>
    </source>
</evidence>
<proteinExistence type="predicted"/>
<name>A0A6S6SG74_9GAMM</name>
<feature type="transmembrane region" description="Helical" evidence="1">
    <location>
        <begin position="32"/>
        <end position="54"/>
    </location>
</feature>
<evidence type="ECO:0000313" key="2">
    <source>
        <dbReference type="EMBL" id="CAA6804327.1"/>
    </source>
</evidence>
<feature type="transmembrane region" description="Helical" evidence="1">
    <location>
        <begin position="6"/>
        <end position="25"/>
    </location>
</feature>
<protein>
    <submittedName>
        <fullName evidence="2">Uncharacterized protein</fullName>
    </submittedName>
</protein>
<feature type="transmembrane region" description="Helical" evidence="1">
    <location>
        <begin position="60"/>
        <end position="80"/>
    </location>
</feature>
<keyword evidence="1" id="KW-1133">Transmembrane helix</keyword>
<dbReference type="EMBL" id="CACVAV010000072">
    <property type="protein sequence ID" value="CAA6804327.1"/>
    <property type="molecule type" value="Genomic_DNA"/>
</dbReference>
<organism evidence="2">
    <name type="scientific">uncultured Thiotrichaceae bacterium</name>
    <dbReference type="NCBI Taxonomy" id="298394"/>
    <lineage>
        <taxon>Bacteria</taxon>
        <taxon>Pseudomonadati</taxon>
        <taxon>Pseudomonadota</taxon>
        <taxon>Gammaproteobacteria</taxon>
        <taxon>Thiotrichales</taxon>
        <taxon>Thiotrichaceae</taxon>
        <taxon>environmental samples</taxon>
    </lineage>
</organism>
<sequence length="127" mass="13990">MTAETFITFSVIVAALQLIESLNLYSGRGKLTAIAMAISTVEFIWLITCIYALFSISFPGWSIFLPAAFVSYFAVATWHSRHFTKDIENLDDAKELIIPKNLVLISLGFSAAHLVVSGLAWLQYVGA</sequence>
<reference evidence="2" key="1">
    <citation type="submission" date="2020-01" db="EMBL/GenBank/DDBJ databases">
        <authorList>
            <person name="Meier V. D."/>
            <person name="Meier V D."/>
        </authorList>
    </citation>
    <scope>NUCLEOTIDE SEQUENCE</scope>
    <source>
        <strain evidence="2">HLG_WM_MAG_08</strain>
    </source>
</reference>
<feature type="transmembrane region" description="Helical" evidence="1">
    <location>
        <begin position="101"/>
        <end position="124"/>
    </location>
</feature>
<accession>A0A6S6SG74</accession>